<keyword evidence="2" id="KW-1185">Reference proteome</keyword>
<evidence type="ECO:0000313" key="2">
    <source>
        <dbReference type="Proteomes" id="UP001160148"/>
    </source>
</evidence>
<protein>
    <submittedName>
        <fullName evidence="1">Uncharacterized protein</fullName>
    </submittedName>
</protein>
<organism evidence="1 2">
    <name type="scientific">Macrosiphum euphorbiae</name>
    <name type="common">potato aphid</name>
    <dbReference type="NCBI Taxonomy" id="13131"/>
    <lineage>
        <taxon>Eukaryota</taxon>
        <taxon>Metazoa</taxon>
        <taxon>Ecdysozoa</taxon>
        <taxon>Arthropoda</taxon>
        <taxon>Hexapoda</taxon>
        <taxon>Insecta</taxon>
        <taxon>Pterygota</taxon>
        <taxon>Neoptera</taxon>
        <taxon>Paraneoptera</taxon>
        <taxon>Hemiptera</taxon>
        <taxon>Sternorrhyncha</taxon>
        <taxon>Aphidomorpha</taxon>
        <taxon>Aphidoidea</taxon>
        <taxon>Aphididae</taxon>
        <taxon>Macrosiphini</taxon>
        <taxon>Macrosiphum</taxon>
    </lineage>
</organism>
<name>A0AAV0WKL2_9HEMI</name>
<dbReference type="Proteomes" id="UP001160148">
    <property type="component" value="Unassembled WGS sequence"/>
</dbReference>
<gene>
    <name evidence="1" type="ORF">MEUPH1_LOCUS12076</name>
</gene>
<dbReference type="AlphaFoldDB" id="A0AAV0WKL2"/>
<evidence type="ECO:0000313" key="1">
    <source>
        <dbReference type="EMBL" id="CAI6356333.1"/>
    </source>
</evidence>
<accession>A0AAV0WKL2</accession>
<sequence>MTLQPYNFEPTADDLGTYIQPQYLNNSFLEIDVNGRSKVTNINNWCMCEKCCILNNDVECVCCTEFEKVTPLRTGNKCITESDLFKKNI</sequence>
<dbReference type="EMBL" id="CARXXK010000002">
    <property type="protein sequence ID" value="CAI6356333.1"/>
    <property type="molecule type" value="Genomic_DNA"/>
</dbReference>
<comment type="caution">
    <text evidence="1">The sequence shown here is derived from an EMBL/GenBank/DDBJ whole genome shotgun (WGS) entry which is preliminary data.</text>
</comment>
<proteinExistence type="predicted"/>
<reference evidence="1 2" key="1">
    <citation type="submission" date="2023-01" db="EMBL/GenBank/DDBJ databases">
        <authorList>
            <person name="Whitehead M."/>
        </authorList>
    </citation>
    <scope>NUCLEOTIDE SEQUENCE [LARGE SCALE GENOMIC DNA]</scope>
</reference>